<organism evidence="2 3">
    <name type="scientific">Diaporthe australafricana</name>
    <dbReference type="NCBI Taxonomy" id="127596"/>
    <lineage>
        <taxon>Eukaryota</taxon>
        <taxon>Fungi</taxon>
        <taxon>Dikarya</taxon>
        <taxon>Ascomycota</taxon>
        <taxon>Pezizomycotina</taxon>
        <taxon>Sordariomycetes</taxon>
        <taxon>Sordariomycetidae</taxon>
        <taxon>Diaporthales</taxon>
        <taxon>Diaporthaceae</taxon>
        <taxon>Diaporthe</taxon>
    </lineage>
</organism>
<sequence length="131" mass="13723">MSLMGELRSNAIGPWDLLDVSEEHEAAGRWTTVQATGAREAEGKGENMTGQGLGKGGVAAALLHRASVWNVRKVGRPRDYYLPAHPSFLPAVAMVSSGRSVAIGQLVVYEKGSGVVDTAEVESSACVSAEV</sequence>
<name>A0ABR3WA02_9PEZI</name>
<accession>A0ABR3WA02</accession>
<proteinExistence type="predicted"/>
<keyword evidence="3" id="KW-1185">Reference proteome</keyword>
<reference evidence="2 3" key="1">
    <citation type="journal article" date="2024" name="IMA Fungus">
        <title>IMA Genome - F19 : A genome assembly and annotation guide to empower mycologists, including annotated draft genome sequences of Ceratocystis pirilliformis, Diaporthe australafricana, Fusarium ophioides, Paecilomyces lecythidis, and Sporothrix stenoceras.</title>
        <authorList>
            <person name="Aylward J."/>
            <person name="Wilson A.M."/>
            <person name="Visagie C.M."/>
            <person name="Spraker J."/>
            <person name="Barnes I."/>
            <person name="Buitendag C."/>
            <person name="Ceriani C."/>
            <person name="Del Mar Angel L."/>
            <person name="du Plessis D."/>
            <person name="Fuchs T."/>
            <person name="Gasser K."/>
            <person name="Kramer D."/>
            <person name="Li W."/>
            <person name="Munsamy K."/>
            <person name="Piso A."/>
            <person name="Price J.L."/>
            <person name="Sonnekus B."/>
            <person name="Thomas C."/>
            <person name="van der Nest A."/>
            <person name="van Dijk A."/>
            <person name="van Heerden A."/>
            <person name="van Vuuren N."/>
            <person name="Yilmaz N."/>
            <person name="Duong T.A."/>
            <person name="van der Merwe N.A."/>
            <person name="Wingfield M.J."/>
            <person name="Wingfield B.D."/>
        </authorList>
    </citation>
    <scope>NUCLEOTIDE SEQUENCE [LARGE SCALE GENOMIC DNA]</scope>
    <source>
        <strain evidence="2 3">CMW 18300</strain>
    </source>
</reference>
<dbReference type="Proteomes" id="UP001583177">
    <property type="component" value="Unassembled WGS sequence"/>
</dbReference>
<gene>
    <name evidence="2" type="ORF">Daus18300_010575</name>
</gene>
<protein>
    <submittedName>
        <fullName evidence="2">Uncharacterized protein</fullName>
    </submittedName>
</protein>
<evidence type="ECO:0000256" key="1">
    <source>
        <dbReference type="SAM" id="MobiDB-lite"/>
    </source>
</evidence>
<dbReference type="EMBL" id="JAWRVE010000118">
    <property type="protein sequence ID" value="KAL1856921.1"/>
    <property type="molecule type" value="Genomic_DNA"/>
</dbReference>
<evidence type="ECO:0000313" key="2">
    <source>
        <dbReference type="EMBL" id="KAL1856921.1"/>
    </source>
</evidence>
<feature type="region of interest" description="Disordered" evidence="1">
    <location>
        <begin position="32"/>
        <end position="52"/>
    </location>
</feature>
<evidence type="ECO:0000313" key="3">
    <source>
        <dbReference type="Proteomes" id="UP001583177"/>
    </source>
</evidence>
<comment type="caution">
    <text evidence="2">The sequence shown here is derived from an EMBL/GenBank/DDBJ whole genome shotgun (WGS) entry which is preliminary data.</text>
</comment>